<evidence type="ECO:0000259" key="1">
    <source>
        <dbReference type="Pfam" id="PF01973"/>
    </source>
</evidence>
<evidence type="ECO:0000313" key="3">
    <source>
        <dbReference type="Proteomes" id="UP001595962"/>
    </source>
</evidence>
<protein>
    <submittedName>
        <fullName evidence="2">Motility associated factor glycosyltransferase family protein</fullName>
    </submittedName>
</protein>
<gene>
    <name evidence="2" type="ORF">ACFO3I_17985</name>
</gene>
<dbReference type="RefSeq" id="WP_377336435.1">
    <property type="nucleotide sequence ID" value="NZ_JBHSGB010000017.1"/>
</dbReference>
<feature type="domain" description="6-hydroxymethylpterin diphosphokinase MptE-like" evidence="1">
    <location>
        <begin position="184"/>
        <end position="356"/>
    </location>
</feature>
<accession>A0ABV9JRQ7</accession>
<dbReference type="PANTHER" id="PTHR41786:SF1">
    <property type="entry name" value="6-HYDROXYMETHYLPTERIN DIPHOSPHOKINASE MPTE-LIKE DOMAIN-CONTAINING PROTEIN"/>
    <property type="match status" value="1"/>
</dbReference>
<keyword evidence="3" id="KW-1185">Reference proteome</keyword>
<dbReference type="InterPro" id="IPR002826">
    <property type="entry name" value="MptE-like"/>
</dbReference>
<dbReference type="EMBL" id="JBHSGB010000017">
    <property type="protein sequence ID" value="MFC4656914.1"/>
    <property type="molecule type" value="Genomic_DNA"/>
</dbReference>
<reference evidence="3" key="1">
    <citation type="journal article" date="2019" name="Int. J. Syst. Evol. Microbiol.">
        <title>The Global Catalogue of Microorganisms (GCM) 10K type strain sequencing project: providing services to taxonomists for standard genome sequencing and annotation.</title>
        <authorList>
            <consortium name="The Broad Institute Genomics Platform"/>
            <consortium name="The Broad Institute Genome Sequencing Center for Infectious Disease"/>
            <person name="Wu L."/>
            <person name="Ma J."/>
        </authorList>
    </citation>
    <scope>NUCLEOTIDE SEQUENCE [LARGE SCALE GENOMIC DNA]</scope>
    <source>
        <strain evidence="3">DT28</strain>
    </source>
</reference>
<dbReference type="PANTHER" id="PTHR41786">
    <property type="entry name" value="MOTILITY ACCESSORY FACTOR MAF"/>
    <property type="match status" value="1"/>
</dbReference>
<evidence type="ECO:0000313" key="2">
    <source>
        <dbReference type="EMBL" id="MFC4656914.1"/>
    </source>
</evidence>
<name>A0ABV9JRQ7_9GAMM</name>
<organism evidence="2 3">
    <name type="scientific">Rheinheimera marina</name>
    <dbReference type="NCBI Taxonomy" id="1774958"/>
    <lineage>
        <taxon>Bacteria</taxon>
        <taxon>Pseudomonadati</taxon>
        <taxon>Pseudomonadota</taxon>
        <taxon>Gammaproteobacteria</taxon>
        <taxon>Chromatiales</taxon>
        <taxon>Chromatiaceae</taxon>
        <taxon>Rheinheimera</taxon>
    </lineage>
</organism>
<dbReference type="Pfam" id="PF01973">
    <property type="entry name" value="MptE-like"/>
    <property type="match status" value="1"/>
</dbReference>
<comment type="caution">
    <text evidence="2">The sequence shown here is derived from an EMBL/GenBank/DDBJ whole genome shotgun (WGS) entry which is preliminary data.</text>
</comment>
<dbReference type="Proteomes" id="UP001595962">
    <property type="component" value="Unassembled WGS sequence"/>
</dbReference>
<proteinExistence type="predicted"/>
<sequence length="433" mass="49035">MNECYQQNLSIIARRWPELHQRLSAISPSLDTLNVLDGQDSTLLINGVQLTSRHNRQAEAELQARQIAEESPIIELYGTGLGDVQRELLQRLALTQLNVHILSEHIFLLVIQLIDQSFWLNDPRVSLHFAADHQELRFPHIALPADLVLVSDMNVKIKERLIAQGDIAYSNKHIQQETDVYAHRILDNQPFWSNDALVQQLYASVPPEQQVFVIASGPSLEQHFDYLSQRQQTEHRRPLLIAVDTALQPLLQHGIEPDYVVTLDVKISLPRLLSIPVSSRVGLVYFPLSQTQVLEHWPGPRYIALNASQAFAELQQTLTADSLFIHGSVIHPALDLAVKMGGKHIVLFGADFAFANDKTHASWQDGALGLRVNQTRDWTLNGYGEKVKTLRNLQSYLIGVERYIRQFPTVRFYNSSKAGAQIQGTTYFPELFP</sequence>